<protein>
    <submittedName>
        <fullName evidence="2">Uncharacterized protein</fullName>
    </submittedName>
</protein>
<reference evidence="2" key="1">
    <citation type="submission" date="2022-10" db="EMBL/GenBank/DDBJ databases">
        <title>Characterization and whole genome sequencing of a new Roseateles species, isolated from fresh water.</title>
        <authorList>
            <person name="Guliayeva D.Y."/>
            <person name="Akhremchuk A.E."/>
            <person name="Sikolenko M.A."/>
            <person name="Valentovich L.N."/>
            <person name="Sidarenka A.V."/>
        </authorList>
    </citation>
    <scope>NUCLEOTIDE SEQUENCE</scope>
    <source>
        <strain evidence="2">BIM B-1768</strain>
    </source>
</reference>
<feature type="compositionally biased region" description="Polar residues" evidence="1">
    <location>
        <begin position="55"/>
        <end position="66"/>
    </location>
</feature>
<evidence type="ECO:0000313" key="2">
    <source>
        <dbReference type="EMBL" id="UXH80671.1"/>
    </source>
</evidence>
<gene>
    <name evidence="2" type="ORF">N4261_12660</name>
</gene>
<feature type="region of interest" description="Disordered" evidence="1">
    <location>
        <begin position="1"/>
        <end position="66"/>
    </location>
</feature>
<feature type="compositionally biased region" description="Basic residues" evidence="1">
    <location>
        <begin position="24"/>
        <end position="36"/>
    </location>
</feature>
<name>A0ABY6B5K0_9BURK</name>
<dbReference type="Proteomes" id="UP001064933">
    <property type="component" value="Chromosome"/>
</dbReference>
<evidence type="ECO:0000256" key="1">
    <source>
        <dbReference type="SAM" id="MobiDB-lite"/>
    </source>
</evidence>
<accession>A0ABY6B5K0</accession>
<sequence>MSKKVPSKIDSRRAGSTPSLTSKPAKRGATAKKAGRHVTADKATSCFDGAGDLNPTKTKVGQSKKR</sequence>
<proteinExistence type="predicted"/>
<keyword evidence="3" id="KW-1185">Reference proteome</keyword>
<organism evidence="2 3">
    <name type="scientific">Roseateles amylovorans</name>
    <dbReference type="NCBI Taxonomy" id="2978473"/>
    <lineage>
        <taxon>Bacteria</taxon>
        <taxon>Pseudomonadati</taxon>
        <taxon>Pseudomonadota</taxon>
        <taxon>Betaproteobacteria</taxon>
        <taxon>Burkholderiales</taxon>
        <taxon>Sphaerotilaceae</taxon>
        <taxon>Roseateles</taxon>
    </lineage>
</organism>
<dbReference type="RefSeq" id="WP_261760488.1">
    <property type="nucleotide sequence ID" value="NZ_CP104562.2"/>
</dbReference>
<dbReference type="EMBL" id="CP104562">
    <property type="protein sequence ID" value="UXH80671.1"/>
    <property type="molecule type" value="Genomic_DNA"/>
</dbReference>
<evidence type="ECO:0000313" key="3">
    <source>
        <dbReference type="Proteomes" id="UP001064933"/>
    </source>
</evidence>